<dbReference type="NCBIfam" id="NF004763">
    <property type="entry name" value="PRK06099.1"/>
    <property type="match status" value="1"/>
</dbReference>
<feature type="transmembrane region" description="Helical" evidence="6">
    <location>
        <begin position="41"/>
        <end position="63"/>
    </location>
</feature>
<dbReference type="Pfam" id="PF03899">
    <property type="entry name" value="ATP-synt_I"/>
    <property type="match status" value="1"/>
</dbReference>
<protein>
    <submittedName>
        <fullName evidence="7">ATP synthase subunit I</fullName>
    </submittedName>
</protein>
<reference evidence="7 8" key="1">
    <citation type="submission" date="2020-12" db="EMBL/GenBank/DDBJ databases">
        <title>ASc-MMNZ-VFA-070.</title>
        <authorList>
            <person name="Schryvers A."/>
            <person name="Mostafa Nazari M."/>
            <person name="Farshchi Andisi V."/>
            <person name="Timsit E."/>
            <person name="Walter Morck D."/>
        </authorList>
    </citation>
    <scope>NUCLEOTIDE SEQUENCE [LARGE SCALE GENOMIC DNA]</scope>
    <source>
        <strain evidence="7 8">ASc-MMNZ-VFA-070</strain>
    </source>
</reference>
<dbReference type="OrthoDB" id="5771248at2"/>
<feature type="transmembrane region" description="Helical" evidence="6">
    <location>
        <begin position="104"/>
        <end position="123"/>
    </location>
</feature>
<sequence>MSAVIKKTQKRYKTSLLIEFFIFVFSFVLLSIGGMSDHEVYLSFLFGALSVFIPYCLFVYLMFFTNKKYKNNLKMFYSGELIKFILTIILVVFIFKTFKVDFKVFFVGYLISIVLNNLLPFMVNKYLKI</sequence>
<accession>A0A9Q6YZW0</accession>
<feature type="transmembrane region" description="Helical" evidence="6">
    <location>
        <begin position="16"/>
        <end position="35"/>
    </location>
</feature>
<comment type="subcellular location">
    <subcellularLocation>
        <location evidence="1">Cell membrane</location>
        <topology evidence="1">Multi-pass membrane protein</topology>
    </subcellularLocation>
</comment>
<dbReference type="AlphaFoldDB" id="A0A9Q6YZW0"/>
<gene>
    <name evidence="7" type="ORF">JFL49_10020</name>
</gene>
<evidence type="ECO:0000256" key="6">
    <source>
        <dbReference type="SAM" id="Phobius"/>
    </source>
</evidence>
<keyword evidence="3 6" id="KW-0812">Transmembrane</keyword>
<dbReference type="InterPro" id="IPR005598">
    <property type="entry name" value="ATP_synth_I"/>
</dbReference>
<evidence type="ECO:0000256" key="1">
    <source>
        <dbReference type="ARBA" id="ARBA00004651"/>
    </source>
</evidence>
<evidence type="ECO:0000256" key="4">
    <source>
        <dbReference type="ARBA" id="ARBA00022989"/>
    </source>
</evidence>
<evidence type="ECO:0000313" key="7">
    <source>
        <dbReference type="EMBL" id="QQF82348.1"/>
    </source>
</evidence>
<dbReference type="RefSeq" id="WP_075294279.1">
    <property type="nucleotide sequence ID" value="NZ_CP018802.1"/>
</dbReference>
<organism evidence="7 8">
    <name type="scientific">Histophilus somni</name>
    <name type="common">Haemophilus somnus</name>
    <dbReference type="NCBI Taxonomy" id="731"/>
    <lineage>
        <taxon>Bacteria</taxon>
        <taxon>Pseudomonadati</taxon>
        <taxon>Pseudomonadota</taxon>
        <taxon>Gammaproteobacteria</taxon>
        <taxon>Pasteurellales</taxon>
        <taxon>Pasteurellaceae</taxon>
        <taxon>Histophilus</taxon>
    </lineage>
</organism>
<feature type="transmembrane region" description="Helical" evidence="6">
    <location>
        <begin position="75"/>
        <end position="98"/>
    </location>
</feature>
<keyword evidence="5 6" id="KW-0472">Membrane</keyword>
<proteinExistence type="predicted"/>
<keyword evidence="2" id="KW-1003">Cell membrane</keyword>
<dbReference type="GO" id="GO:0005886">
    <property type="term" value="C:plasma membrane"/>
    <property type="evidence" value="ECO:0007669"/>
    <property type="project" value="UniProtKB-SubCell"/>
</dbReference>
<dbReference type="Proteomes" id="UP000595373">
    <property type="component" value="Chromosome"/>
</dbReference>
<dbReference type="EMBL" id="CP066558">
    <property type="protein sequence ID" value="QQF82348.1"/>
    <property type="molecule type" value="Genomic_DNA"/>
</dbReference>
<evidence type="ECO:0000256" key="3">
    <source>
        <dbReference type="ARBA" id="ARBA00022692"/>
    </source>
</evidence>
<keyword evidence="8" id="KW-1185">Reference proteome</keyword>
<evidence type="ECO:0000256" key="5">
    <source>
        <dbReference type="ARBA" id="ARBA00023136"/>
    </source>
</evidence>
<evidence type="ECO:0000256" key="2">
    <source>
        <dbReference type="ARBA" id="ARBA00022475"/>
    </source>
</evidence>
<evidence type="ECO:0000313" key="8">
    <source>
        <dbReference type="Proteomes" id="UP000595373"/>
    </source>
</evidence>
<name>A0A9Q6YZW0_HISSO</name>
<keyword evidence="4 6" id="KW-1133">Transmembrane helix</keyword>